<comment type="caution">
    <text evidence="6">The sequence shown here is derived from an EMBL/GenBank/DDBJ whole genome shotgun (WGS) entry which is preliminary data.</text>
</comment>
<proteinExistence type="predicted"/>
<feature type="transmembrane region" description="Helical" evidence="5">
    <location>
        <begin position="394"/>
        <end position="413"/>
    </location>
</feature>
<dbReference type="GO" id="GO:0016020">
    <property type="term" value="C:membrane"/>
    <property type="evidence" value="ECO:0007669"/>
    <property type="project" value="UniProtKB-SubCell"/>
</dbReference>
<dbReference type="PANTHER" id="PTHR43427">
    <property type="entry name" value="CHLORIDE CHANNEL PROTEIN CLC-E"/>
    <property type="match status" value="1"/>
</dbReference>
<dbReference type="EMBL" id="QRMI01000025">
    <property type="protein sequence ID" value="RHJ60246.1"/>
    <property type="molecule type" value="Genomic_DNA"/>
</dbReference>
<dbReference type="PANTHER" id="PTHR43427:SF12">
    <property type="entry name" value="CHLORIDE TRANSPORTER"/>
    <property type="match status" value="1"/>
</dbReference>
<dbReference type="InterPro" id="IPR001807">
    <property type="entry name" value="ClC"/>
</dbReference>
<evidence type="ECO:0000256" key="4">
    <source>
        <dbReference type="ARBA" id="ARBA00023136"/>
    </source>
</evidence>
<accession>A0A3E4LJ54</accession>
<feature type="transmembrane region" description="Helical" evidence="5">
    <location>
        <begin position="273"/>
        <end position="292"/>
    </location>
</feature>
<feature type="transmembrane region" description="Helical" evidence="5">
    <location>
        <begin position="109"/>
        <end position="128"/>
    </location>
</feature>
<dbReference type="Pfam" id="PF00654">
    <property type="entry name" value="Voltage_CLC"/>
    <property type="match status" value="1"/>
</dbReference>
<evidence type="ECO:0000256" key="5">
    <source>
        <dbReference type="SAM" id="Phobius"/>
    </source>
</evidence>
<keyword evidence="4 5" id="KW-0472">Membrane</keyword>
<feature type="transmembrane region" description="Helical" evidence="5">
    <location>
        <begin position="37"/>
        <end position="62"/>
    </location>
</feature>
<dbReference type="Gene3D" id="1.10.3080.10">
    <property type="entry name" value="Clc chloride channel"/>
    <property type="match status" value="1"/>
</dbReference>
<dbReference type="AlphaFoldDB" id="A0A3E4LJ54"/>
<protein>
    <submittedName>
        <fullName evidence="6">Chloride channel protein</fullName>
    </submittedName>
</protein>
<evidence type="ECO:0000313" key="8">
    <source>
        <dbReference type="Proteomes" id="UP000260793"/>
    </source>
</evidence>
<reference evidence="8 9" key="1">
    <citation type="submission" date="2018-08" db="EMBL/GenBank/DDBJ databases">
        <title>A genome reference for cultivated species of the human gut microbiota.</title>
        <authorList>
            <person name="Zou Y."/>
            <person name="Xue W."/>
            <person name="Luo G."/>
        </authorList>
    </citation>
    <scope>NUCLEOTIDE SEQUENCE [LARGE SCALE GENOMIC DNA]</scope>
    <source>
        <strain evidence="7 9">AM09-9</strain>
        <strain evidence="6 8">TF11-7</strain>
    </source>
</reference>
<dbReference type="PRINTS" id="PR00762">
    <property type="entry name" value="CLCHANNEL"/>
</dbReference>
<keyword evidence="3 5" id="KW-1133">Transmembrane helix</keyword>
<evidence type="ECO:0000313" key="6">
    <source>
        <dbReference type="EMBL" id="RGK37274.1"/>
    </source>
</evidence>
<dbReference type="GO" id="GO:0015108">
    <property type="term" value="F:chloride transmembrane transporter activity"/>
    <property type="evidence" value="ECO:0007669"/>
    <property type="project" value="InterPro"/>
</dbReference>
<dbReference type="InterPro" id="IPR014743">
    <property type="entry name" value="Cl-channel_core"/>
</dbReference>
<dbReference type="Proteomes" id="UP000260793">
    <property type="component" value="Unassembled WGS sequence"/>
</dbReference>
<comment type="subcellular location">
    <subcellularLocation>
        <location evidence="1">Membrane</location>
        <topology evidence="1">Multi-pass membrane protein</topology>
    </subcellularLocation>
</comment>
<dbReference type="InterPro" id="IPR050368">
    <property type="entry name" value="ClC-type_chloride_channel"/>
</dbReference>
<keyword evidence="2 5" id="KW-0812">Transmembrane</keyword>
<feature type="transmembrane region" description="Helical" evidence="5">
    <location>
        <begin position="68"/>
        <end position="88"/>
    </location>
</feature>
<evidence type="ECO:0000313" key="7">
    <source>
        <dbReference type="EMBL" id="RHJ60246.1"/>
    </source>
</evidence>
<dbReference type="SUPFAM" id="SSF81340">
    <property type="entry name" value="Clc chloride channel"/>
    <property type="match status" value="1"/>
</dbReference>
<dbReference type="RefSeq" id="WP_117688639.1">
    <property type="nucleotide sequence ID" value="NZ_DAVZUU010000002.1"/>
</dbReference>
<feature type="transmembrane region" description="Helical" evidence="5">
    <location>
        <begin position="364"/>
        <end position="388"/>
    </location>
</feature>
<evidence type="ECO:0000256" key="2">
    <source>
        <dbReference type="ARBA" id="ARBA00022692"/>
    </source>
</evidence>
<dbReference type="EMBL" id="QSQN01000042">
    <property type="protein sequence ID" value="RGK37274.1"/>
    <property type="molecule type" value="Genomic_DNA"/>
</dbReference>
<evidence type="ECO:0000256" key="3">
    <source>
        <dbReference type="ARBA" id="ARBA00022989"/>
    </source>
</evidence>
<gene>
    <name evidence="7" type="ORF">DW116_09845</name>
    <name evidence="6" type="ORF">DXD17_12775</name>
</gene>
<evidence type="ECO:0000313" key="9">
    <source>
        <dbReference type="Proteomes" id="UP000285832"/>
    </source>
</evidence>
<feature type="transmembrane region" description="Helical" evidence="5">
    <location>
        <begin position="194"/>
        <end position="220"/>
    </location>
</feature>
<feature type="transmembrane region" description="Helical" evidence="5">
    <location>
        <begin position="162"/>
        <end position="187"/>
    </location>
</feature>
<evidence type="ECO:0000256" key="1">
    <source>
        <dbReference type="ARBA" id="ARBA00004141"/>
    </source>
</evidence>
<sequence length="434" mass="46242">MQTEKEKGLSIGSSKKKILIKYYYERIRRDVTNFIKWMLLAILTGLVVGGASSAFAACISAATEYRNSHLWVFLCLPLAGIVIVFMYERLGRQDGGTNQVLSTIKSKDNVPFISAPLIFISTLLTHLTGGSAGREGASIQFGGSIGSWLAKLVHLDETDHHVMIMCGMSAAFAAVFGTPMAAAVFAMEVVSVGVMYYAALLPCVIASIIAAEFATGVGLNPETFPVARIPQLSLESGLKMAVIAAGCGLLSILFCVALKAVSGIYGKYLKNPYLRVCVAGCLVIGITMLLGTGDYMGAGNELIAKAVEQGKARPLDFLWKMILTAITMRAGYRGGEIVPAFSVGATFGCVAGGLLGFSPEVAAAASMVALFCGVTNCPIASMLISFELFGFSGAAYYLIAISISYALSGYYSLYKDQTIVYSKYKARYINKKTH</sequence>
<feature type="transmembrane region" description="Helical" evidence="5">
    <location>
        <begin position="337"/>
        <end position="357"/>
    </location>
</feature>
<organism evidence="6 8">
    <name type="scientific">[Ruminococcus] lactaris</name>
    <dbReference type="NCBI Taxonomy" id="46228"/>
    <lineage>
        <taxon>Bacteria</taxon>
        <taxon>Bacillati</taxon>
        <taxon>Bacillota</taxon>
        <taxon>Clostridia</taxon>
        <taxon>Lachnospirales</taxon>
        <taxon>Lachnospiraceae</taxon>
        <taxon>Mediterraneibacter</taxon>
    </lineage>
</organism>
<feature type="transmembrane region" description="Helical" evidence="5">
    <location>
        <begin position="240"/>
        <end position="261"/>
    </location>
</feature>
<dbReference type="Proteomes" id="UP000285832">
    <property type="component" value="Unassembled WGS sequence"/>
</dbReference>
<name>A0A3E4LJ54_9FIRM</name>